<proteinExistence type="predicted"/>
<organism evidence="2">
    <name type="scientific">uncultured Campylobacterales bacterium</name>
    <dbReference type="NCBI Taxonomy" id="352960"/>
    <lineage>
        <taxon>Bacteria</taxon>
        <taxon>Pseudomonadati</taxon>
        <taxon>Campylobacterota</taxon>
        <taxon>Epsilonproteobacteria</taxon>
        <taxon>Campylobacterales</taxon>
        <taxon>environmental samples</taxon>
    </lineage>
</organism>
<accession>A0A6S6RYP2</accession>
<gene>
    <name evidence="2" type="ORF">HELGO_WM11573</name>
</gene>
<reference evidence="2" key="1">
    <citation type="submission" date="2020-01" db="EMBL/GenBank/DDBJ databases">
        <authorList>
            <person name="Meier V. D."/>
            <person name="Meier V D."/>
        </authorList>
    </citation>
    <scope>NUCLEOTIDE SEQUENCE</scope>
    <source>
        <strain evidence="2">HLG_WM_MAG_12</strain>
    </source>
</reference>
<name>A0A6S6RYP2_9BACT</name>
<dbReference type="EMBL" id="CACVAW010000009">
    <property type="protein sequence ID" value="CAA6802240.1"/>
    <property type="molecule type" value="Genomic_DNA"/>
</dbReference>
<feature type="domain" description="Plasminogen-binding protein PgbA N-terminal" evidence="1">
    <location>
        <begin position="21"/>
        <end position="186"/>
    </location>
</feature>
<dbReference type="Pfam" id="PF15436">
    <property type="entry name" value="PGBA_N"/>
    <property type="match status" value="1"/>
</dbReference>
<dbReference type="AlphaFoldDB" id="A0A6S6RYP2"/>
<evidence type="ECO:0000313" key="2">
    <source>
        <dbReference type="EMBL" id="CAA6802240.1"/>
    </source>
</evidence>
<protein>
    <recommendedName>
        <fullName evidence="1">Plasminogen-binding protein PgbA N-terminal domain-containing protein</fullName>
    </recommendedName>
</protein>
<evidence type="ECO:0000259" key="1">
    <source>
        <dbReference type="Pfam" id="PF15436"/>
    </source>
</evidence>
<sequence length="214" mass="25051">MFRSLIMIFSLFSFCLGNDVYESKIIDIKDNKIYVKTNASNSDIGTSGVLIRKVNNQNLIVSKLNILNVDKNITILELNNNNFTNKALPKLKQDIRLTDKVIIKYGYKRVLPIVKNDEFLSYVKTKFPQYQFVLNDIFRIEANKKQPTKKLVRKFCKFYDLNLLLIKVNNDEYFVDCNSFKLIGKSFGEIEKSLSSSEPWFEDEEFFYNLFGVK</sequence>
<dbReference type="InterPro" id="IPR029276">
    <property type="entry name" value="PgbA_N"/>
</dbReference>